<keyword evidence="3" id="KW-1185">Reference proteome</keyword>
<evidence type="ECO:0008006" key="4">
    <source>
        <dbReference type="Google" id="ProtNLM"/>
    </source>
</evidence>
<evidence type="ECO:0000313" key="3">
    <source>
        <dbReference type="Proteomes" id="UP000679179"/>
    </source>
</evidence>
<accession>A0A919VEZ3</accession>
<reference evidence="2" key="1">
    <citation type="submission" date="2021-03" db="EMBL/GenBank/DDBJ databases">
        <title>Taxonomic study of Clostridium polyendosporum from meadow-gley soil under rice.</title>
        <authorList>
            <person name="Kobayashi H."/>
            <person name="Tanizawa Y."/>
            <person name="Yagura M."/>
        </authorList>
    </citation>
    <scope>NUCLEOTIDE SEQUENCE</scope>
    <source>
        <strain evidence="2">JCM 30710</strain>
    </source>
</reference>
<dbReference type="Proteomes" id="UP000679179">
    <property type="component" value="Unassembled WGS sequence"/>
</dbReference>
<keyword evidence="1" id="KW-0812">Transmembrane</keyword>
<gene>
    <name evidence="2" type="ORF">CPJCM30710_23650</name>
</gene>
<dbReference type="RefSeq" id="WP_212904391.1">
    <property type="nucleotide sequence ID" value="NZ_BOPZ01000021.1"/>
</dbReference>
<keyword evidence="1" id="KW-0472">Membrane</keyword>
<sequence>MTKNDKVLLIIIITITVLSFLVLYFLKLGRDEDKVAIIKVKGKVVQEIQLSRIKEDTTLSVDGLIGKAMIEVNKDGVRIIDAPCKDKICIHMNWAKHHSDSIICIPNQVVIEINEKKENFDVVTE</sequence>
<proteinExistence type="predicted"/>
<feature type="transmembrane region" description="Helical" evidence="1">
    <location>
        <begin position="6"/>
        <end position="26"/>
    </location>
</feature>
<evidence type="ECO:0000313" key="2">
    <source>
        <dbReference type="EMBL" id="GIM29699.1"/>
    </source>
</evidence>
<name>A0A919VEZ3_9CLOT</name>
<evidence type="ECO:0000256" key="1">
    <source>
        <dbReference type="SAM" id="Phobius"/>
    </source>
</evidence>
<keyword evidence="1" id="KW-1133">Transmembrane helix</keyword>
<dbReference type="Gene3D" id="2.60.320.10">
    <property type="entry name" value="N-utilization substance G protein NusG, insert domain"/>
    <property type="match status" value="1"/>
</dbReference>
<dbReference type="Pfam" id="PF07009">
    <property type="entry name" value="NusG_II"/>
    <property type="match status" value="1"/>
</dbReference>
<dbReference type="InterPro" id="IPR038690">
    <property type="entry name" value="NusG_2_sf"/>
</dbReference>
<dbReference type="AlphaFoldDB" id="A0A919VEZ3"/>
<organism evidence="2 3">
    <name type="scientific">Clostridium polyendosporum</name>
    <dbReference type="NCBI Taxonomy" id="69208"/>
    <lineage>
        <taxon>Bacteria</taxon>
        <taxon>Bacillati</taxon>
        <taxon>Bacillota</taxon>
        <taxon>Clostridia</taxon>
        <taxon>Eubacteriales</taxon>
        <taxon>Clostridiaceae</taxon>
        <taxon>Clostridium</taxon>
    </lineage>
</organism>
<dbReference type="EMBL" id="BOPZ01000021">
    <property type="protein sequence ID" value="GIM29699.1"/>
    <property type="molecule type" value="Genomic_DNA"/>
</dbReference>
<protein>
    <recommendedName>
        <fullName evidence="4">NusG domain-containing protein</fullName>
    </recommendedName>
</protein>
<comment type="caution">
    <text evidence="2">The sequence shown here is derived from an EMBL/GenBank/DDBJ whole genome shotgun (WGS) entry which is preliminary data.</text>
</comment>